<proteinExistence type="predicted"/>
<evidence type="ECO:0008006" key="3">
    <source>
        <dbReference type="Google" id="ProtNLM"/>
    </source>
</evidence>
<evidence type="ECO:0000313" key="1">
    <source>
        <dbReference type="EMBL" id="TMM66554.1"/>
    </source>
</evidence>
<keyword evidence="2" id="KW-1185">Reference proteome</keyword>
<comment type="caution">
    <text evidence="1">The sequence shown here is derived from an EMBL/GenBank/DDBJ whole genome shotgun (WGS) entry which is preliminary data.</text>
</comment>
<name>A0ABY2VNF4_9PSED</name>
<dbReference type="Proteomes" id="UP000310095">
    <property type="component" value="Unassembled WGS sequence"/>
</dbReference>
<protein>
    <recommendedName>
        <fullName evidence="3">Integrase</fullName>
    </recommendedName>
</protein>
<accession>A0ABY2VNF4</accession>
<dbReference type="RefSeq" id="WP_011061299.1">
    <property type="nucleotide sequence ID" value="NZ_CP022097.2"/>
</dbReference>
<sequence>MNNNFQAYVAAARRIAETRNIFWEIIPSPDGKLLLEEAWELNSFCGTPKPPRFLLADLGRDRLSLVPLNKRLTANAMQIAKKVALSEGWQNLIKATVLDQIFVQGNRANHVLLGIVRPLRVIATCAGDAEPWELTSDHITLAREVAAEVQASGKMAMLVDQVTRNIIDLHHLADRCPLQPASIRRVKSRDELSEKKPYLRQHLTQRKQVEKLPGARAFWELVRIVFTIQPKSFLDELRFTQVKILILCGLRISEICMIPMDWQRRRKYVDAFGQAAGESGGISESLMLRYFAEKRSLVDHNGTLLYPEVQHIPALFEVSLQETLERVARLTAPLRKRLKAQCATGRLLPEFEPEQLISAVAFYPYLSGNPFIYQDPLEAELTAKYKKSFDIEVLREIQERQIELGRQRAEIRNEVRAYFGRLRRGHEQDLPFRTKNGHPLPRGDYTDGYFRTNELEALIRKVMPTKLSDTESFRSTEGNIQSHELLLLMPKRSLREERNGGVCDVLRYCFVGRVTAADLIVNLGERPGVEKSIFVRYGETVEDRQLFVDTHAFRHLQNTELFRLGIADSIITKRFGRKSVAQSYEYDHRSLAEELAAIKLPKVAEIALGAKAQQVFRLITAGKVKGPLVEQFLRIQREQGDDTAFAFLAAEADGFHTTPYGFCVNSFTVDPCPKHLECYNGCRHLSTTELPAHRINLERLQEQLKTAIVTIEARPSQSIGRSNQLMHAKTRLDNLQKALDSIPGTRPFESGADLSQPISPIQRSLFDD</sequence>
<gene>
    <name evidence="1" type="ORF">FEF10_03610</name>
</gene>
<reference evidence="1 2" key="1">
    <citation type="submission" date="2019-05" db="EMBL/GenBank/DDBJ databases">
        <title>Identification and Biocontrol Activity Analysis of Biocontrol Strain PF-1 Based on Genome-wide Data.</title>
        <authorList>
            <person name="Qi J."/>
        </authorList>
    </citation>
    <scope>NUCLEOTIDE SEQUENCE [LARGE SCALE GENOMIC DNA]</scope>
    <source>
        <strain evidence="1 2">PF-1</strain>
    </source>
</reference>
<organism evidence="1 2">
    <name type="scientific">Pseudomonas protegens</name>
    <dbReference type="NCBI Taxonomy" id="380021"/>
    <lineage>
        <taxon>Bacteria</taxon>
        <taxon>Pseudomonadati</taxon>
        <taxon>Pseudomonadota</taxon>
        <taxon>Gammaproteobacteria</taxon>
        <taxon>Pseudomonadales</taxon>
        <taxon>Pseudomonadaceae</taxon>
        <taxon>Pseudomonas</taxon>
    </lineage>
</organism>
<dbReference type="EMBL" id="VAVY01000001">
    <property type="protein sequence ID" value="TMM66554.1"/>
    <property type="molecule type" value="Genomic_DNA"/>
</dbReference>
<evidence type="ECO:0000313" key="2">
    <source>
        <dbReference type="Proteomes" id="UP000310095"/>
    </source>
</evidence>